<dbReference type="Pfam" id="PF04480">
    <property type="entry name" value="DUF559"/>
    <property type="match status" value="1"/>
</dbReference>
<dbReference type="RefSeq" id="WP_216926837.1">
    <property type="nucleotide sequence ID" value="NZ_JAHOPC010000017.1"/>
</dbReference>
<gene>
    <name evidence="2" type="ORF">KSW38_20705</name>
</gene>
<keyword evidence="2" id="KW-0255">Endonuclease</keyword>
<evidence type="ECO:0000313" key="3">
    <source>
        <dbReference type="Proteomes" id="UP000824166"/>
    </source>
</evidence>
<dbReference type="InterPro" id="IPR007569">
    <property type="entry name" value="DUF559"/>
</dbReference>
<comment type="caution">
    <text evidence="2">The sequence shown here is derived from an EMBL/GenBank/DDBJ whole genome shotgun (WGS) entry which is preliminary data.</text>
</comment>
<dbReference type="EMBL" id="JAHOPC010000017">
    <property type="protein sequence ID" value="MBU8868718.1"/>
    <property type="molecule type" value="Genomic_DNA"/>
</dbReference>
<reference evidence="2 3" key="1">
    <citation type="submission" date="2021-06" db="EMBL/GenBank/DDBJ databases">
        <authorList>
            <person name="Jeong J.W."/>
        </authorList>
    </citation>
    <scope>NUCLEOTIDE SEQUENCE [LARGE SCALE GENOMIC DNA]</scope>
    <source>
        <strain evidence="2 3">MMS21-TAE1-1</strain>
    </source>
</reference>
<organism evidence="2 3">
    <name type="scientific">Paenarthrobacter aromaticivorans</name>
    <dbReference type="NCBI Taxonomy" id="2849150"/>
    <lineage>
        <taxon>Bacteria</taxon>
        <taxon>Bacillati</taxon>
        <taxon>Actinomycetota</taxon>
        <taxon>Actinomycetes</taxon>
        <taxon>Micrococcales</taxon>
        <taxon>Micrococcaceae</taxon>
        <taxon>Paenarthrobacter</taxon>
    </lineage>
</organism>
<dbReference type="Proteomes" id="UP000824166">
    <property type="component" value="Unassembled WGS sequence"/>
</dbReference>
<proteinExistence type="predicted"/>
<sequence length="321" mass="35826">MQNSLLNPSSPVLGPFSLNEAKAAGIDPSVIWRNSNIVPVSRGLYRPSDWDFDLASAARSLSSASPGAWISHTTAARLHGLVLPAWLSDSNELHLSKPRHLPSVRRKGIIGHTQTLFEGEIEQVQGIWMSTRARTWLDLARRLPLHDLVCVADQLIRIPRPDFEGRVAPFATAEELRSMVERHKNRQGVVRAREALDLMRVGADSAPETLLRLAMFDANLPEPQLQVMLRPNDPFSPSADLGFKSRRLAIQYDGGHHLEEEQMHSDRRRDKAFRAAGWTVLVFGKEDQADNFGSAVRQIKRALRTAWVDPSVASGFARNTT</sequence>
<name>A0ABS6ICV0_9MICC</name>
<evidence type="ECO:0000313" key="2">
    <source>
        <dbReference type="EMBL" id="MBU8868718.1"/>
    </source>
</evidence>
<protein>
    <submittedName>
        <fullName evidence="2">Endonuclease domain-containing protein</fullName>
    </submittedName>
</protein>
<keyword evidence="2" id="KW-0378">Hydrolase</keyword>
<keyword evidence="3" id="KW-1185">Reference proteome</keyword>
<accession>A0ABS6ICV0</accession>
<feature type="domain" description="DUF559" evidence="1">
    <location>
        <begin position="243"/>
        <end position="303"/>
    </location>
</feature>
<keyword evidence="2" id="KW-0540">Nuclease</keyword>
<dbReference type="GO" id="GO:0004519">
    <property type="term" value="F:endonuclease activity"/>
    <property type="evidence" value="ECO:0007669"/>
    <property type="project" value="UniProtKB-KW"/>
</dbReference>
<evidence type="ECO:0000259" key="1">
    <source>
        <dbReference type="Pfam" id="PF04480"/>
    </source>
</evidence>